<evidence type="ECO:0000313" key="2">
    <source>
        <dbReference type="EMBL" id="KAF5340060.1"/>
    </source>
</evidence>
<name>A0A8H5FK20_9AGAR</name>
<organism evidence="2 3">
    <name type="scientific">Ephemerocybe angulata</name>
    <dbReference type="NCBI Taxonomy" id="980116"/>
    <lineage>
        <taxon>Eukaryota</taxon>
        <taxon>Fungi</taxon>
        <taxon>Dikarya</taxon>
        <taxon>Basidiomycota</taxon>
        <taxon>Agaricomycotina</taxon>
        <taxon>Agaricomycetes</taxon>
        <taxon>Agaricomycetidae</taxon>
        <taxon>Agaricales</taxon>
        <taxon>Agaricineae</taxon>
        <taxon>Psathyrellaceae</taxon>
        <taxon>Ephemerocybe</taxon>
    </lineage>
</organism>
<gene>
    <name evidence="2" type="ORF">D9611_012409</name>
</gene>
<dbReference type="OrthoDB" id="3261737at2759"/>
<dbReference type="EMBL" id="JAACJK010000005">
    <property type="protein sequence ID" value="KAF5340060.1"/>
    <property type="molecule type" value="Genomic_DNA"/>
</dbReference>
<dbReference type="Pfam" id="PF16114">
    <property type="entry name" value="Citrate_bind"/>
    <property type="match status" value="1"/>
</dbReference>
<sequence length="223" mass="24054">MTITFIDSDLDAELDELEVGNDTDLILTRVASTRTGALICSGEDHGPWATPRNPDAVIVLKEEQIRIPAVRIYHLGLYRLHHEGGVDIGDVDAKALVLNITVTSEPFPTRDTLTHVPTENTASMSISTLLTYIQKLDATTGASLKLTVPNADGWIWIMVAGGSASIVYSDAIAAHDLAHYEYSGAPIEGQTYEYAKTIVELITRGTPNPEGKILIISGGIDDL</sequence>
<evidence type="ECO:0000259" key="1">
    <source>
        <dbReference type="Pfam" id="PF16114"/>
    </source>
</evidence>
<reference evidence="2 3" key="1">
    <citation type="journal article" date="2020" name="ISME J.">
        <title>Uncovering the hidden diversity of litter-decomposition mechanisms in mushroom-forming fungi.</title>
        <authorList>
            <person name="Floudas D."/>
            <person name="Bentzer J."/>
            <person name="Ahren D."/>
            <person name="Johansson T."/>
            <person name="Persson P."/>
            <person name="Tunlid A."/>
        </authorList>
    </citation>
    <scope>NUCLEOTIDE SEQUENCE [LARGE SCALE GENOMIC DNA]</scope>
    <source>
        <strain evidence="2 3">CBS 175.51</strain>
    </source>
</reference>
<dbReference type="Gene3D" id="3.40.50.261">
    <property type="entry name" value="Succinyl-CoA synthetase domains"/>
    <property type="match status" value="1"/>
</dbReference>
<dbReference type="InterPro" id="IPR016102">
    <property type="entry name" value="Succinyl-CoA_synth-like"/>
</dbReference>
<dbReference type="InterPro" id="IPR032263">
    <property type="entry name" value="Citrate-bd"/>
</dbReference>
<dbReference type="AlphaFoldDB" id="A0A8H5FK20"/>
<comment type="caution">
    <text evidence="2">The sequence shown here is derived from an EMBL/GenBank/DDBJ whole genome shotgun (WGS) entry which is preliminary data.</text>
</comment>
<protein>
    <recommendedName>
        <fullName evidence="1">ATP-citrate synthase citrate-binding domain-containing protein</fullName>
    </recommendedName>
</protein>
<accession>A0A8H5FK20</accession>
<evidence type="ECO:0000313" key="3">
    <source>
        <dbReference type="Proteomes" id="UP000541558"/>
    </source>
</evidence>
<feature type="domain" description="ATP-citrate synthase citrate-binding" evidence="1">
    <location>
        <begin position="131"/>
        <end position="221"/>
    </location>
</feature>
<keyword evidence="3" id="KW-1185">Reference proteome</keyword>
<dbReference type="Proteomes" id="UP000541558">
    <property type="component" value="Unassembled WGS sequence"/>
</dbReference>
<dbReference type="SUPFAM" id="SSF52210">
    <property type="entry name" value="Succinyl-CoA synthetase domains"/>
    <property type="match status" value="1"/>
</dbReference>
<proteinExistence type="predicted"/>